<keyword evidence="1" id="KW-0378">Hydrolase</keyword>
<dbReference type="GO" id="GO:0004519">
    <property type="term" value="F:endonuclease activity"/>
    <property type="evidence" value="ECO:0007669"/>
    <property type="project" value="UniProtKB-KW"/>
</dbReference>
<dbReference type="Proteomes" id="UP000218702">
    <property type="component" value="Chromosome"/>
</dbReference>
<dbReference type="GO" id="GO:0006281">
    <property type="term" value="P:DNA repair"/>
    <property type="evidence" value="ECO:0007669"/>
    <property type="project" value="InterPro"/>
</dbReference>
<keyword evidence="1" id="KW-0540">Nuclease</keyword>
<dbReference type="EMBL" id="AP018316">
    <property type="protein sequence ID" value="BAZ86159.1"/>
    <property type="molecule type" value="Genomic_DNA"/>
</dbReference>
<evidence type="ECO:0000313" key="2">
    <source>
        <dbReference type="Proteomes" id="UP000218702"/>
    </source>
</evidence>
<dbReference type="Gene3D" id="3.30.2170.10">
    <property type="entry name" value="archaeoglobus fulgidus dsm 4304 superfamily"/>
    <property type="match status" value="1"/>
</dbReference>
<evidence type="ECO:0000313" key="1">
    <source>
        <dbReference type="EMBL" id="BAZ86159.1"/>
    </source>
</evidence>
<keyword evidence="2" id="KW-1185">Reference proteome</keyword>
<keyword evidence="1" id="KW-0255">Endonuclease</keyword>
<gene>
    <name evidence="1" type="ORF">NIES806_23700</name>
</gene>
<dbReference type="InterPro" id="IPR007581">
    <property type="entry name" value="Endonuclease-V"/>
</dbReference>
<name>A0A1Z4V458_9CYAN</name>
<dbReference type="KEGG" id="dcm:NIES806_23700"/>
<organism evidence="1 2">
    <name type="scientific">Dolichospermum compactum NIES-806</name>
    <dbReference type="NCBI Taxonomy" id="1973481"/>
    <lineage>
        <taxon>Bacteria</taxon>
        <taxon>Bacillati</taxon>
        <taxon>Cyanobacteriota</taxon>
        <taxon>Cyanophyceae</taxon>
        <taxon>Nostocales</taxon>
        <taxon>Aphanizomenonaceae</taxon>
        <taxon>Dolichospermum</taxon>
        <taxon>Dolichospermum compactum</taxon>
    </lineage>
</organism>
<proteinExistence type="predicted"/>
<dbReference type="Pfam" id="PF04493">
    <property type="entry name" value="Endonuclease_5"/>
    <property type="match status" value="1"/>
</dbReference>
<protein>
    <submittedName>
        <fullName evidence="1">Endonuclease V</fullName>
    </submittedName>
</protein>
<dbReference type="AlphaFoldDB" id="A0A1Z4V458"/>
<sequence>MEIHKPDHWPSTVEEAKTIQENLRYQVITTDKLPETIQYVAGVDMGFLEDGTISRAAVAVLSFPDLQIVETADW</sequence>
<reference evidence="1 2" key="1">
    <citation type="submission" date="2017-06" db="EMBL/GenBank/DDBJ databases">
        <title>Genome sequencing of cyanobaciteial culture collection at National Institute for Environmental Studies (NIES).</title>
        <authorList>
            <person name="Hirose Y."/>
            <person name="Shimura Y."/>
            <person name="Fujisawa T."/>
            <person name="Nakamura Y."/>
            <person name="Kawachi M."/>
        </authorList>
    </citation>
    <scope>NUCLEOTIDE SEQUENCE [LARGE SCALE GENOMIC DNA]</scope>
    <source>
        <strain evidence="1 2">NIES-806</strain>
    </source>
</reference>
<accession>A0A1Z4V458</accession>